<name>A0AAD5K0K2_9FUNG</name>
<dbReference type="InterPro" id="IPR011990">
    <property type="entry name" value="TPR-like_helical_dom_sf"/>
</dbReference>
<evidence type="ECO:0008006" key="9">
    <source>
        <dbReference type="Google" id="ProtNLM"/>
    </source>
</evidence>
<keyword evidence="8" id="KW-1185">Reference proteome</keyword>
<accession>A0AAD5K0K2</accession>
<evidence type="ECO:0000256" key="1">
    <source>
        <dbReference type="ARBA" id="ARBA00006192"/>
    </source>
</evidence>
<dbReference type="AlphaFoldDB" id="A0AAD5K0K2"/>
<evidence type="ECO:0000256" key="4">
    <source>
        <dbReference type="ARBA" id="ARBA00044511"/>
    </source>
</evidence>
<feature type="repeat" description="PPR" evidence="5">
    <location>
        <begin position="251"/>
        <end position="285"/>
    </location>
</feature>
<evidence type="ECO:0000256" key="3">
    <source>
        <dbReference type="ARBA" id="ARBA00044493"/>
    </source>
</evidence>
<comment type="similarity">
    <text evidence="1">Belongs to the CCM1 family.</text>
</comment>
<protein>
    <recommendedName>
        <fullName evidence="9">Pentatricopeptide repeat-containing protein</fullName>
    </recommendedName>
</protein>
<dbReference type="InterPro" id="IPR002885">
    <property type="entry name" value="PPR_rpt"/>
</dbReference>
<reference evidence="7" key="2">
    <citation type="submission" date="2023-02" db="EMBL/GenBank/DDBJ databases">
        <authorList>
            <consortium name="DOE Joint Genome Institute"/>
            <person name="Mondo S.J."/>
            <person name="Chang Y."/>
            <person name="Wang Y."/>
            <person name="Ahrendt S."/>
            <person name="Andreopoulos W."/>
            <person name="Barry K."/>
            <person name="Beard J."/>
            <person name="Benny G.L."/>
            <person name="Blankenship S."/>
            <person name="Bonito G."/>
            <person name="Cuomo C."/>
            <person name="Desiro A."/>
            <person name="Gervers K.A."/>
            <person name="Hundley H."/>
            <person name="Kuo A."/>
            <person name="LaButti K."/>
            <person name="Lang B.F."/>
            <person name="Lipzen A."/>
            <person name="O'Donnell K."/>
            <person name="Pangilinan J."/>
            <person name="Reynolds N."/>
            <person name="Sandor L."/>
            <person name="Smith M.W."/>
            <person name="Tsang A."/>
            <person name="Grigoriev I.V."/>
            <person name="Stajich J.E."/>
            <person name="Spatafora J.W."/>
        </authorList>
    </citation>
    <scope>NUCLEOTIDE SEQUENCE</scope>
    <source>
        <strain evidence="7">RSA 2281</strain>
    </source>
</reference>
<comment type="subunit">
    <text evidence="4">Binds to mitochondrial small subunit 15S rRNA.</text>
</comment>
<comment type="caution">
    <text evidence="7">The sequence shown here is derived from an EMBL/GenBank/DDBJ whole genome shotgun (WGS) entry which is preliminary data.</text>
</comment>
<evidence type="ECO:0000313" key="7">
    <source>
        <dbReference type="EMBL" id="KAI9263409.1"/>
    </source>
</evidence>
<feature type="region of interest" description="Disordered" evidence="6">
    <location>
        <begin position="338"/>
        <end position="361"/>
    </location>
</feature>
<dbReference type="Proteomes" id="UP001209540">
    <property type="component" value="Unassembled WGS sequence"/>
</dbReference>
<organism evidence="7 8">
    <name type="scientific">Phascolomyces articulosus</name>
    <dbReference type="NCBI Taxonomy" id="60185"/>
    <lineage>
        <taxon>Eukaryota</taxon>
        <taxon>Fungi</taxon>
        <taxon>Fungi incertae sedis</taxon>
        <taxon>Mucoromycota</taxon>
        <taxon>Mucoromycotina</taxon>
        <taxon>Mucoromycetes</taxon>
        <taxon>Mucorales</taxon>
        <taxon>Lichtheimiaceae</taxon>
        <taxon>Phascolomyces</taxon>
    </lineage>
</organism>
<dbReference type="PANTHER" id="PTHR47447">
    <property type="entry name" value="OS03G0856100 PROTEIN"/>
    <property type="match status" value="1"/>
</dbReference>
<evidence type="ECO:0000256" key="5">
    <source>
        <dbReference type="PROSITE-ProRule" id="PRU00708"/>
    </source>
</evidence>
<feature type="repeat" description="PPR" evidence="5">
    <location>
        <begin position="216"/>
        <end position="250"/>
    </location>
</feature>
<sequence>MGGRSVDLLVKMLVHSPLTTYQSRISPLTIFRRCHGCGRVVRRPSIKSNITTITAIPWRRGLTVQAIAQLPQEHHGQQEQYEQEIKERIPQHSEHVRDISAAIIKLSRKRRTTEALHQYVKALSKNQWPSKESLYQLANALYLQKNLSGLYALHDTLLVQYKTITPLSNRKRRSMIYLYTMLIKLISNKTPPQQPLDMESIVRLCHELADYNVANRASLYNALIHLFMKRRDYSSCHALFDNMKERHIQPTVYTYSILLKVYGWQKDLDGMAQLLDDMYERQISPDAGIVSVVVFGLCRQREFDTARQFVNRLFQNAGGDAWLIGINMREQLLQNIGQSQEKHHQRKARRINTKNKRRKKV</sequence>
<dbReference type="PROSITE" id="PS51375">
    <property type="entry name" value="PPR"/>
    <property type="match status" value="2"/>
</dbReference>
<comment type="function">
    <text evidence="3">Regulates mitochondrial small subunit maturation by controlling 15S rRNA 5'-end processing. Localizes to the 5' precursor of the 15S rRNA in a position that is subsequently occupied by mS47 in the mature yeast mtSSU. Uses structure and sequence-specific RNA recognition, binding to a single-stranded region of the precursor and specifically recognizing bases -6 to -1. The exchange of Ccm1 for mS47 is coupled to the irreversible removal of precursor rRNA that is accompanied by conformational changes of the mitoribosomal proteins uS5m and mS26. These conformational changes signal completion of 5'-end rRNA processing through protection of the mature 5'-end of the 15S rRNA and stabilization of mS47. The removal of the 5' precursor together with the dissociation of Ccm1 may be catalyzed by the 5'-3' exoribonuclease Pet127. Involved in the specific removal of group I introns in mitochondrial encoded transcripts.</text>
</comment>
<evidence type="ECO:0000256" key="6">
    <source>
        <dbReference type="SAM" id="MobiDB-lite"/>
    </source>
</evidence>
<dbReference type="NCBIfam" id="TIGR00756">
    <property type="entry name" value="PPR"/>
    <property type="match status" value="2"/>
</dbReference>
<reference evidence="7" key="1">
    <citation type="journal article" date="2022" name="IScience">
        <title>Evolution of zygomycete secretomes and the origins of terrestrial fungal ecologies.</title>
        <authorList>
            <person name="Chang Y."/>
            <person name="Wang Y."/>
            <person name="Mondo S."/>
            <person name="Ahrendt S."/>
            <person name="Andreopoulos W."/>
            <person name="Barry K."/>
            <person name="Beard J."/>
            <person name="Benny G.L."/>
            <person name="Blankenship S."/>
            <person name="Bonito G."/>
            <person name="Cuomo C."/>
            <person name="Desiro A."/>
            <person name="Gervers K.A."/>
            <person name="Hundley H."/>
            <person name="Kuo A."/>
            <person name="LaButti K."/>
            <person name="Lang B.F."/>
            <person name="Lipzen A."/>
            <person name="O'Donnell K."/>
            <person name="Pangilinan J."/>
            <person name="Reynolds N."/>
            <person name="Sandor L."/>
            <person name="Smith M.E."/>
            <person name="Tsang A."/>
            <person name="Grigoriev I.V."/>
            <person name="Stajich J.E."/>
            <person name="Spatafora J.W."/>
        </authorList>
    </citation>
    <scope>NUCLEOTIDE SEQUENCE</scope>
    <source>
        <strain evidence="7">RSA 2281</strain>
    </source>
</reference>
<keyword evidence="2" id="KW-0677">Repeat</keyword>
<evidence type="ECO:0000313" key="8">
    <source>
        <dbReference type="Proteomes" id="UP001209540"/>
    </source>
</evidence>
<feature type="compositionally biased region" description="Basic residues" evidence="6">
    <location>
        <begin position="343"/>
        <end position="361"/>
    </location>
</feature>
<dbReference type="PANTHER" id="PTHR47447:SF24">
    <property type="entry name" value="PENTATRICOPEPTIDE REPEAT-CONTAINING PROTEIN"/>
    <property type="match status" value="1"/>
</dbReference>
<dbReference type="Gene3D" id="1.25.40.10">
    <property type="entry name" value="Tetratricopeptide repeat domain"/>
    <property type="match status" value="1"/>
</dbReference>
<proteinExistence type="inferred from homology"/>
<evidence type="ECO:0000256" key="2">
    <source>
        <dbReference type="ARBA" id="ARBA00022737"/>
    </source>
</evidence>
<gene>
    <name evidence="7" type="ORF">BDA99DRAFT_510128</name>
</gene>
<dbReference type="EMBL" id="JAIXMP010000013">
    <property type="protein sequence ID" value="KAI9263409.1"/>
    <property type="molecule type" value="Genomic_DNA"/>
</dbReference>
<dbReference type="Pfam" id="PF13041">
    <property type="entry name" value="PPR_2"/>
    <property type="match status" value="1"/>
</dbReference>